<accession>A0A5D4MQR8</accession>
<comment type="caution">
    <text evidence="3">The sequence shown here is derived from an EMBL/GenBank/DDBJ whole genome shotgun (WGS) entry which is preliminary data.</text>
</comment>
<dbReference type="EMBL" id="ABOSXX010000024">
    <property type="protein sequence ID" value="ELV3681444.1"/>
    <property type="molecule type" value="Genomic_DNA"/>
</dbReference>
<reference evidence="2" key="2">
    <citation type="submission" date="2023-05" db="EMBL/GenBank/DDBJ databases">
        <authorList>
            <consortium name="Clinical and Environmental Microbiology Branch: Whole genome sequencing antimicrobial resistance pathogens in the healthcare setting"/>
        </authorList>
    </citation>
    <scope>NUCLEOTIDE SEQUENCE</scope>
    <source>
        <strain evidence="2">2023GN-00287</strain>
    </source>
</reference>
<reference evidence="3 4" key="1">
    <citation type="submission" date="2020-06" db="EMBL/GenBank/DDBJ databases">
        <title>REHAB project genomes.</title>
        <authorList>
            <person name="Shaw L.P."/>
        </authorList>
    </citation>
    <scope>NUCLEOTIDE SEQUENCE [LARGE SCALE GENOMIC DNA]</scope>
    <source>
        <strain evidence="3 4">RHBSTW-00116</strain>
    </source>
</reference>
<evidence type="ECO:0000313" key="3">
    <source>
        <dbReference type="EMBL" id="MBA8064843.1"/>
    </source>
</evidence>
<name>A0A5D4MQR8_CITFR</name>
<dbReference type="AlphaFoldDB" id="A0A5D4MQR8"/>
<keyword evidence="1" id="KW-1133">Transmembrane helix</keyword>
<dbReference type="Proteomes" id="UP001279522">
    <property type="component" value="Unassembled WGS sequence"/>
</dbReference>
<protein>
    <submittedName>
        <fullName evidence="3">Sodium:solute symporter</fullName>
    </submittedName>
</protein>
<proteinExistence type="predicted"/>
<evidence type="ECO:0000313" key="4">
    <source>
        <dbReference type="Proteomes" id="UP000591803"/>
    </source>
</evidence>
<organism evidence="3 4">
    <name type="scientific">Citrobacter freundii</name>
    <dbReference type="NCBI Taxonomy" id="546"/>
    <lineage>
        <taxon>Bacteria</taxon>
        <taxon>Pseudomonadati</taxon>
        <taxon>Pseudomonadota</taxon>
        <taxon>Gammaproteobacteria</taxon>
        <taxon>Enterobacterales</taxon>
        <taxon>Enterobacteriaceae</taxon>
        <taxon>Citrobacter</taxon>
        <taxon>Citrobacter freundii complex</taxon>
    </lineage>
</organism>
<evidence type="ECO:0000256" key="1">
    <source>
        <dbReference type="SAM" id="Phobius"/>
    </source>
</evidence>
<keyword evidence="1" id="KW-0812">Transmembrane</keyword>
<gene>
    <name evidence="3" type="ORF">HV077_21170</name>
    <name evidence="2" type="ORF">SGX49_003919</name>
</gene>
<dbReference type="Proteomes" id="UP000591803">
    <property type="component" value="Unassembled WGS sequence"/>
</dbReference>
<sequence>MKKIPELVMWTLLFSSLSGIGLTAGFYCFIATARLIARVIS</sequence>
<keyword evidence="1" id="KW-0472">Membrane</keyword>
<feature type="transmembrane region" description="Helical" evidence="1">
    <location>
        <begin position="12"/>
        <end position="37"/>
    </location>
</feature>
<dbReference type="EMBL" id="JABXRI010000001">
    <property type="protein sequence ID" value="MBA8064843.1"/>
    <property type="molecule type" value="Genomic_DNA"/>
</dbReference>
<evidence type="ECO:0000313" key="2">
    <source>
        <dbReference type="EMBL" id="ELV3681444.1"/>
    </source>
</evidence>
<dbReference type="RefSeq" id="WP_046401721.1">
    <property type="nucleotide sequence ID" value="NZ_JABXRG010000001.1"/>
</dbReference>